<evidence type="ECO:0000256" key="10">
    <source>
        <dbReference type="ARBA" id="ARBA00023136"/>
    </source>
</evidence>
<dbReference type="Proteomes" id="UP001620626">
    <property type="component" value="Unassembled WGS sequence"/>
</dbReference>
<evidence type="ECO:0000256" key="3">
    <source>
        <dbReference type="ARBA" id="ARBA00022448"/>
    </source>
</evidence>
<dbReference type="GO" id="GO:0034220">
    <property type="term" value="P:monoatomic ion transmembrane transport"/>
    <property type="evidence" value="ECO:0007669"/>
    <property type="project" value="UniProtKB-KW"/>
</dbReference>
<dbReference type="InterPro" id="IPR000990">
    <property type="entry name" value="Innexin"/>
</dbReference>
<comment type="caution">
    <text evidence="14">The sequence shown here is derived from an EMBL/GenBank/DDBJ whole genome shotgun (WGS) entry which is preliminary data.</text>
</comment>
<keyword evidence="15" id="KW-1185">Reference proteome</keyword>
<reference evidence="14 15" key="1">
    <citation type="submission" date="2024-10" db="EMBL/GenBank/DDBJ databases">
        <authorList>
            <person name="Kim D."/>
        </authorList>
    </citation>
    <scope>NUCLEOTIDE SEQUENCE [LARGE SCALE GENOMIC DNA]</scope>
    <source>
        <strain evidence="14">BH-2024</strain>
    </source>
</reference>
<evidence type="ECO:0000256" key="9">
    <source>
        <dbReference type="ARBA" id="ARBA00023065"/>
    </source>
</evidence>
<keyword evidence="10 12" id="KW-0472">Membrane</keyword>
<evidence type="ECO:0000256" key="8">
    <source>
        <dbReference type="ARBA" id="ARBA00022989"/>
    </source>
</evidence>
<keyword evidence="5 12" id="KW-0812">Transmembrane</keyword>
<evidence type="ECO:0000313" key="14">
    <source>
        <dbReference type="EMBL" id="KAL3113051.1"/>
    </source>
</evidence>
<evidence type="ECO:0000256" key="11">
    <source>
        <dbReference type="ARBA" id="ARBA00023303"/>
    </source>
</evidence>
<evidence type="ECO:0000256" key="12">
    <source>
        <dbReference type="RuleBase" id="RU010713"/>
    </source>
</evidence>
<comment type="similarity">
    <text evidence="12">Belongs to the pannexin family.</text>
</comment>
<dbReference type="GO" id="GO:0005886">
    <property type="term" value="C:plasma membrane"/>
    <property type="evidence" value="ECO:0007669"/>
    <property type="project" value="UniProtKB-SubCell"/>
</dbReference>
<evidence type="ECO:0000256" key="1">
    <source>
        <dbReference type="ARBA" id="ARBA00004610"/>
    </source>
</evidence>
<keyword evidence="4" id="KW-1003">Cell membrane</keyword>
<feature type="transmembrane region" description="Helical" evidence="12">
    <location>
        <begin position="406"/>
        <end position="430"/>
    </location>
</feature>
<keyword evidence="11 12" id="KW-0407">Ion channel</keyword>
<name>A0ABD2LD85_9BILA</name>
<dbReference type="GO" id="GO:0005921">
    <property type="term" value="C:gap junction"/>
    <property type="evidence" value="ECO:0007669"/>
    <property type="project" value="UniProtKB-SubCell"/>
</dbReference>
<dbReference type="Pfam" id="PF00876">
    <property type="entry name" value="Innexin"/>
    <property type="match status" value="1"/>
</dbReference>
<gene>
    <name evidence="12" type="primary">inx</name>
    <name evidence="14" type="ORF">niasHT_013516</name>
</gene>
<dbReference type="PANTHER" id="PTHR11893:SF46">
    <property type="entry name" value="INNEXIN-12"/>
    <property type="match status" value="1"/>
</dbReference>
<protein>
    <recommendedName>
        <fullName evidence="12">Innexin</fullName>
    </recommendedName>
</protein>
<dbReference type="PANTHER" id="PTHR11893">
    <property type="entry name" value="INNEXIN"/>
    <property type="match status" value="1"/>
</dbReference>
<evidence type="ECO:0000256" key="5">
    <source>
        <dbReference type="ARBA" id="ARBA00022692"/>
    </source>
</evidence>
<comment type="caution">
    <text evidence="12">Lacks conserved residue(s) required for the propagation of feature annotation.</text>
</comment>
<organism evidence="14 15">
    <name type="scientific">Heterodera trifolii</name>
    <dbReference type="NCBI Taxonomy" id="157864"/>
    <lineage>
        <taxon>Eukaryota</taxon>
        <taxon>Metazoa</taxon>
        <taxon>Ecdysozoa</taxon>
        <taxon>Nematoda</taxon>
        <taxon>Chromadorea</taxon>
        <taxon>Rhabditida</taxon>
        <taxon>Tylenchina</taxon>
        <taxon>Tylenchomorpha</taxon>
        <taxon>Tylenchoidea</taxon>
        <taxon>Heteroderidae</taxon>
        <taxon>Heteroderinae</taxon>
        <taxon>Heterodera</taxon>
    </lineage>
</organism>
<feature type="transmembrane region" description="Helical" evidence="12">
    <location>
        <begin position="319"/>
        <end position="341"/>
    </location>
</feature>
<accession>A0ABD2LD85</accession>
<dbReference type="EMBL" id="JBICBT010000458">
    <property type="protein sequence ID" value="KAL3113051.1"/>
    <property type="molecule type" value="Genomic_DNA"/>
</dbReference>
<evidence type="ECO:0000313" key="15">
    <source>
        <dbReference type="Proteomes" id="UP001620626"/>
    </source>
</evidence>
<comment type="function">
    <text evidence="12">Structural component of the gap junctions.</text>
</comment>
<sequence>MFLLFLVVPLFLCCACVCVLFVYLFLLSQFRLSSPPLSFSSLTTCNLQSLATLSACNLLPFCSLSFFLPPNTLSVSLLSRLFQSSGECPRTSPHGEEFIRPFPSSPPIATIIRSFVVHLQSMNIVQGLLSAVSPLPDGDLSDRLNYCYTTTFLVISSAFISGWSFVGQPIQCWFPAYYRGWWMEYALDYCYVQNTYFLAFTDMAKPDNYFDIAEHIIPIPKNWTERDQKQIGYYQWVPFILALQALMFFLPVVVWRAIYSSTGVKVRAICETCNIKSNMEAEERSKNMEVVARFLIFDHDVTKNIGGGRLKSLLDGRTVVLTYILVKLIYALNALAQFVMIKGMLGTSDLLWGWTVLTDLVAGREWPETGNFPRVTLCDFSVRVLGNLHRHSVQCVLMINMFNEKIFIFFWFWFCFVALFSILNCFQWLLRVFNARSNFQLISSYLDRIDPSPSRLGLSRKAQIRDFIGRTLRPDGLLLIRLIALNNGDLVTSQLISTLWRDYQAQTNSLEQRRPPPYDAPVPMLSKKDSNGAEKH</sequence>
<comment type="subcellular location">
    <subcellularLocation>
        <location evidence="1">Cell junction</location>
        <location evidence="1">Gap junction</location>
    </subcellularLocation>
    <subcellularLocation>
        <location evidence="2 12">Cell membrane</location>
        <topology evidence="2 12">Multi-pass membrane protein</topology>
    </subcellularLocation>
</comment>
<feature type="compositionally biased region" description="Basic and acidic residues" evidence="13">
    <location>
        <begin position="526"/>
        <end position="536"/>
    </location>
</feature>
<keyword evidence="3 12" id="KW-0813">Transport</keyword>
<feature type="region of interest" description="Disordered" evidence="13">
    <location>
        <begin position="511"/>
        <end position="536"/>
    </location>
</feature>
<keyword evidence="8 12" id="KW-1133">Transmembrane helix</keyword>
<evidence type="ECO:0000256" key="2">
    <source>
        <dbReference type="ARBA" id="ARBA00004651"/>
    </source>
</evidence>
<keyword evidence="9 12" id="KW-0406">Ion transport</keyword>
<evidence type="ECO:0000256" key="13">
    <source>
        <dbReference type="SAM" id="MobiDB-lite"/>
    </source>
</evidence>
<keyword evidence="7" id="KW-0965">Cell junction</keyword>
<dbReference type="PROSITE" id="PS51013">
    <property type="entry name" value="PANNEXIN"/>
    <property type="match status" value="1"/>
</dbReference>
<proteinExistence type="inferred from homology"/>
<keyword evidence="6" id="KW-0303">Gap junction</keyword>
<feature type="transmembrane region" description="Helical" evidence="12">
    <location>
        <begin position="236"/>
        <end position="258"/>
    </location>
</feature>
<evidence type="ECO:0000256" key="4">
    <source>
        <dbReference type="ARBA" id="ARBA00022475"/>
    </source>
</evidence>
<dbReference type="PRINTS" id="PR01262">
    <property type="entry name" value="INNEXIN"/>
</dbReference>
<dbReference type="AlphaFoldDB" id="A0ABD2LD85"/>
<evidence type="ECO:0000256" key="6">
    <source>
        <dbReference type="ARBA" id="ARBA00022868"/>
    </source>
</evidence>
<evidence type="ECO:0000256" key="7">
    <source>
        <dbReference type="ARBA" id="ARBA00022949"/>
    </source>
</evidence>